<name>A0A840P336_9ACTN</name>
<evidence type="ECO:0000256" key="2">
    <source>
        <dbReference type="ARBA" id="ARBA00022801"/>
    </source>
</evidence>
<dbReference type="Gene3D" id="3.20.20.80">
    <property type="entry name" value="Glycosidases"/>
    <property type="match status" value="1"/>
</dbReference>
<dbReference type="GO" id="GO:0005576">
    <property type="term" value="C:extracellular region"/>
    <property type="evidence" value="ECO:0007669"/>
    <property type="project" value="TreeGrafter"/>
</dbReference>
<dbReference type="GO" id="GO:0008422">
    <property type="term" value="F:beta-glucosidase activity"/>
    <property type="evidence" value="ECO:0007669"/>
    <property type="project" value="TreeGrafter"/>
</dbReference>
<evidence type="ECO:0000256" key="4">
    <source>
        <dbReference type="ARBA" id="ARBA00023277"/>
    </source>
</evidence>
<dbReference type="InterPro" id="IPR001547">
    <property type="entry name" value="Glyco_hydro_5"/>
</dbReference>
<dbReference type="RefSeq" id="WP_185050706.1">
    <property type="nucleotide sequence ID" value="NZ_BAABIX010000001.1"/>
</dbReference>
<dbReference type="InterPro" id="IPR006311">
    <property type="entry name" value="TAT_signal"/>
</dbReference>
<dbReference type="Gene3D" id="2.60.120.260">
    <property type="entry name" value="Galactose-binding domain-like"/>
    <property type="match status" value="1"/>
</dbReference>
<reference evidence="9 10" key="1">
    <citation type="submission" date="2020-08" db="EMBL/GenBank/DDBJ databases">
        <title>Genomic Encyclopedia of Type Strains, Phase IV (KMG-IV): sequencing the most valuable type-strain genomes for metagenomic binning, comparative biology and taxonomic classification.</title>
        <authorList>
            <person name="Goeker M."/>
        </authorList>
    </citation>
    <scope>NUCLEOTIDE SEQUENCE [LARGE SCALE GENOMIC DNA]</scope>
    <source>
        <strain evidence="9 10">DSM 45615</strain>
    </source>
</reference>
<keyword evidence="3" id="KW-0136">Cellulose degradation</keyword>
<dbReference type="Pfam" id="PF00150">
    <property type="entry name" value="Cellulase"/>
    <property type="match status" value="1"/>
</dbReference>
<evidence type="ECO:0000313" key="10">
    <source>
        <dbReference type="Proteomes" id="UP000578449"/>
    </source>
</evidence>
<dbReference type="PANTHER" id="PTHR31297">
    <property type="entry name" value="GLUCAN ENDO-1,6-BETA-GLUCOSIDASE B"/>
    <property type="match status" value="1"/>
</dbReference>
<feature type="domain" description="Glycoside hydrolase family 5" evidence="8">
    <location>
        <begin position="53"/>
        <end position="346"/>
    </location>
</feature>
<dbReference type="PROSITE" id="PS51318">
    <property type="entry name" value="TAT"/>
    <property type="match status" value="1"/>
</dbReference>
<proteinExistence type="inferred from homology"/>
<evidence type="ECO:0000256" key="3">
    <source>
        <dbReference type="ARBA" id="ARBA00023001"/>
    </source>
</evidence>
<gene>
    <name evidence="9" type="ORF">HNP84_003508</name>
</gene>
<dbReference type="InterPro" id="IPR050386">
    <property type="entry name" value="Glycosyl_hydrolase_5"/>
</dbReference>
<evidence type="ECO:0000256" key="7">
    <source>
        <dbReference type="RuleBase" id="RU361153"/>
    </source>
</evidence>
<evidence type="ECO:0000313" key="9">
    <source>
        <dbReference type="EMBL" id="MBB5133782.1"/>
    </source>
</evidence>
<dbReference type="InterPro" id="IPR017853">
    <property type="entry name" value="GH"/>
</dbReference>
<organism evidence="9 10">
    <name type="scientific">Thermocatellispora tengchongensis</name>
    <dbReference type="NCBI Taxonomy" id="1073253"/>
    <lineage>
        <taxon>Bacteria</taxon>
        <taxon>Bacillati</taxon>
        <taxon>Actinomycetota</taxon>
        <taxon>Actinomycetes</taxon>
        <taxon>Streptosporangiales</taxon>
        <taxon>Streptosporangiaceae</taxon>
        <taxon>Thermocatellispora</taxon>
    </lineage>
</organism>
<evidence type="ECO:0000256" key="5">
    <source>
        <dbReference type="ARBA" id="ARBA00023295"/>
    </source>
</evidence>
<dbReference type="AlphaFoldDB" id="A0A840P336"/>
<protein>
    <recommendedName>
        <fullName evidence="8">Glycoside hydrolase family 5 domain-containing protein</fullName>
    </recommendedName>
</protein>
<sequence>MTGTSRRRFLQLSGAVAVGGALAHQTGTAYAAPLREGFHPPRIRGVNCVRVSEFGRARNRFGVNAVRYYLNPQSVATSRGTTVAQAWQSQLDSLESAVREAARQGLWSVIDLHEPPNPDRIAAQRPEFWADDANLDVLVNAWRDIVERVTPYRAYIWGYDLLNEPHNRAELPLGASKWPAWAQAITDDIRTRDTATPIVLEPGPGALPRGFIENEWIDAGPGYPVLYQGDFPLLNDPKVIYSPHVYDPHSYTHQGLSTFNKAPAATDWPDRRTYPGLLKEPYGDAHWDKDRLRELLKPIRRIQSKYRVPIYVGEYSAIRWAPGAAGYINDLTELFEEYGWSWTYHAFTEWHGWDVEYTEQMTSDANRLAAKATQPTDRELILKGYLARNAFPDPAALPAPSLLANGDFTRDADADGLADGWSKGSQATVTLAGGVQRVSCPAAGKGVDQEWVTISDENRYRLTARFRVDGPGSVRFWTYAVDDAYGHAGSKIIADASPTGQYTTRQLEFVPPAGAARISVRFWANSATAFLLDQAELVDLGPDPARRPPETTAVVTGADHVRFTAEAYNGAAVARTEYRIVGQGSGWQAVPDGGLTINPGDATVVGYRSIDTAGIVEPAKAIVMGSHAR</sequence>
<evidence type="ECO:0000256" key="6">
    <source>
        <dbReference type="ARBA" id="ARBA00023326"/>
    </source>
</evidence>
<keyword evidence="10" id="KW-1185">Reference proteome</keyword>
<dbReference type="Proteomes" id="UP000578449">
    <property type="component" value="Unassembled WGS sequence"/>
</dbReference>
<dbReference type="SUPFAM" id="SSF51445">
    <property type="entry name" value="(Trans)glycosidases"/>
    <property type="match status" value="1"/>
</dbReference>
<comment type="caution">
    <text evidence="9">The sequence shown here is derived from an EMBL/GenBank/DDBJ whole genome shotgun (WGS) entry which is preliminary data.</text>
</comment>
<keyword evidence="4" id="KW-0119">Carbohydrate metabolism</keyword>
<accession>A0A840P336</accession>
<dbReference type="GO" id="GO:0030245">
    <property type="term" value="P:cellulose catabolic process"/>
    <property type="evidence" value="ECO:0007669"/>
    <property type="project" value="UniProtKB-KW"/>
</dbReference>
<dbReference type="GO" id="GO:0009986">
    <property type="term" value="C:cell surface"/>
    <property type="evidence" value="ECO:0007669"/>
    <property type="project" value="TreeGrafter"/>
</dbReference>
<evidence type="ECO:0000259" key="8">
    <source>
        <dbReference type="Pfam" id="PF00150"/>
    </source>
</evidence>
<keyword evidence="5 7" id="KW-0326">Glycosidase</keyword>
<evidence type="ECO:0000256" key="1">
    <source>
        <dbReference type="ARBA" id="ARBA00005641"/>
    </source>
</evidence>
<keyword evidence="2 7" id="KW-0378">Hydrolase</keyword>
<comment type="similarity">
    <text evidence="1 7">Belongs to the glycosyl hydrolase 5 (cellulase A) family.</text>
</comment>
<dbReference type="PANTHER" id="PTHR31297:SF41">
    <property type="entry name" value="ENDOGLUCANASE, PUTATIVE (AFU_ORTHOLOGUE AFUA_5G01830)-RELATED"/>
    <property type="match status" value="1"/>
</dbReference>
<dbReference type="EMBL" id="JACHGN010000006">
    <property type="protein sequence ID" value="MBB5133782.1"/>
    <property type="molecule type" value="Genomic_DNA"/>
</dbReference>
<keyword evidence="6" id="KW-0624">Polysaccharide degradation</keyword>